<evidence type="ECO:0000256" key="24">
    <source>
        <dbReference type="SAM" id="SignalP"/>
    </source>
</evidence>
<keyword evidence="19" id="KW-0325">Glycoprotein</keyword>
<dbReference type="AlphaFoldDB" id="A0A2C9U515"/>
<keyword evidence="27" id="KW-1185">Reference proteome</keyword>
<dbReference type="InterPro" id="IPR001220">
    <property type="entry name" value="Legume_lectin_dom"/>
</dbReference>
<gene>
    <name evidence="26" type="ORF">MANES_17G046200v8</name>
</gene>
<comment type="similarity">
    <text evidence="3">Belongs to the leguminous lectin family.</text>
</comment>
<evidence type="ECO:0000313" key="27">
    <source>
        <dbReference type="Proteomes" id="UP000091857"/>
    </source>
</evidence>
<dbReference type="EC" id="2.7.11.1" evidence="6"/>
<evidence type="ECO:0000256" key="21">
    <source>
        <dbReference type="ARBA" id="ARBA00048679"/>
    </source>
</evidence>
<reference evidence="27" key="1">
    <citation type="journal article" date="2016" name="Nat. Biotechnol.">
        <title>Sequencing wild and cultivated cassava and related species reveals extensive interspecific hybridization and genetic diversity.</title>
        <authorList>
            <person name="Bredeson J.V."/>
            <person name="Lyons J.B."/>
            <person name="Prochnik S.E."/>
            <person name="Wu G.A."/>
            <person name="Ha C.M."/>
            <person name="Edsinger-Gonzales E."/>
            <person name="Grimwood J."/>
            <person name="Schmutz J."/>
            <person name="Rabbi I.Y."/>
            <person name="Egesi C."/>
            <person name="Nauluvula P."/>
            <person name="Lebot V."/>
            <person name="Ndunguru J."/>
            <person name="Mkamilo G."/>
            <person name="Bart R.S."/>
            <person name="Setter T.L."/>
            <person name="Gleadow R.M."/>
            <person name="Kulakow P."/>
            <person name="Ferguson M.E."/>
            <person name="Rounsley S."/>
            <person name="Rokhsar D.S."/>
        </authorList>
    </citation>
    <scope>NUCLEOTIDE SEQUENCE [LARGE SCALE GENOMIC DNA]</scope>
    <source>
        <strain evidence="27">cv. AM560-2</strain>
    </source>
</reference>
<keyword evidence="7" id="KW-1003">Cell membrane</keyword>
<dbReference type="Gene3D" id="3.30.200.20">
    <property type="entry name" value="Phosphorylase Kinase, domain 1"/>
    <property type="match status" value="1"/>
</dbReference>
<dbReference type="InterPro" id="IPR011009">
    <property type="entry name" value="Kinase-like_dom_sf"/>
</dbReference>
<dbReference type="GO" id="GO:0002229">
    <property type="term" value="P:defense response to oomycetes"/>
    <property type="evidence" value="ECO:0000318"/>
    <property type="project" value="GO_Central"/>
</dbReference>
<dbReference type="CDD" id="cd14066">
    <property type="entry name" value="STKc_IRAK"/>
    <property type="match status" value="1"/>
</dbReference>
<comment type="catalytic activity">
    <reaction evidence="21">
        <text>L-seryl-[protein] + ATP = O-phospho-L-seryl-[protein] + ADP + H(+)</text>
        <dbReference type="Rhea" id="RHEA:17989"/>
        <dbReference type="Rhea" id="RHEA-COMP:9863"/>
        <dbReference type="Rhea" id="RHEA-COMP:11604"/>
        <dbReference type="ChEBI" id="CHEBI:15378"/>
        <dbReference type="ChEBI" id="CHEBI:29999"/>
        <dbReference type="ChEBI" id="CHEBI:30616"/>
        <dbReference type="ChEBI" id="CHEBI:83421"/>
        <dbReference type="ChEBI" id="CHEBI:456216"/>
        <dbReference type="EC" id="2.7.11.1"/>
    </reaction>
</comment>
<dbReference type="InterPro" id="IPR008271">
    <property type="entry name" value="Ser/Thr_kinase_AS"/>
</dbReference>
<dbReference type="InterPro" id="IPR050528">
    <property type="entry name" value="L-type_Lectin-RKs"/>
</dbReference>
<evidence type="ECO:0000256" key="15">
    <source>
        <dbReference type="ARBA" id="ARBA00022840"/>
    </source>
</evidence>
<evidence type="ECO:0000256" key="9">
    <source>
        <dbReference type="ARBA" id="ARBA00022679"/>
    </source>
</evidence>
<dbReference type="OrthoDB" id="1906651at2759"/>
<comment type="catalytic activity">
    <reaction evidence="20">
        <text>L-threonyl-[protein] + ATP = O-phospho-L-threonyl-[protein] + ADP + H(+)</text>
        <dbReference type="Rhea" id="RHEA:46608"/>
        <dbReference type="Rhea" id="RHEA-COMP:11060"/>
        <dbReference type="Rhea" id="RHEA-COMP:11605"/>
        <dbReference type="ChEBI" id="CHEBI:15378"/>
        <dbReference type="ChEBI" id="CHEBI:30013"/>
        <dbReference type="ChEBI" id="CHEBI:30616"/>
        <dbReference type="ChEBI" id="CHEBI:61977"/>
        <dbReference type="ChEBI" id="CHEBI:456216"/>
        <dbReference type="EC" id="2.7.11.1"/>
    </reaction>
</comment>
<dbReference type="GO" id="GO:0042742">
    <property type="term" value="P:defense response to bacterium"/>
    <property type="evidence" value="ECO:0000318"/>
    <property type="project" value="GO_Central"/>
</dbReference>
<keyword evidence="14" id="KW-0418">Kinase</keyword>
<dbReference type="GO" id="GO:0030246">
    <property type="term" value="F:carbohydrate binding"/>
    <property type="evidence" value="ECO:0007669"/>
    <property type="project" value="UniProtKB-KW"/>
</dbReference>
<dbReference type="FunFam" id="2.60.120.200:FF:000086">
    <property type="entry name" value="L-type lectin-domain containing receptor kinase S.4"/>
    <property type="match status" value="1"/>
</dbReference>
<evidence type="ECO:0000256" key="12">
    <source>
        <dbReference type="ARBA" id="ARBA00022734"/>
    </source>
</evidence>
<comment type="caution">
    <text evidence="26">The sequence shown here is derived from an EMBL/GenBank/DDBJ whole genome shotgun (WGS) entry which is preliminary data.</text>
</comment>
<dbReference type="FunFam" id="3.30.200.20:FF:000621">
    <property type="entry name" value="Putative L-type lectin-domain containing receptor kinase VII.2"/>
    <property type="match status" value="1"/>
</dbReference>
<keyword evidence="9" id="KW-0808">Transferase</keyword>
<evidence type="ECO:0000256" key="17">
    <source>
        <dbReference type="ARBA" id="ARBA00023136"/>
    </source>
</evidence>
<dbReference type="SUPFAM" id="SSF56112">
    <property type="entry name" value="Protein kinase-like (PK-like)"/>
    <property type="match status" value="1"/>
</dbReference>
<evidence type="ECO:0000256" key="10">
    <source>
        <dbReference type="ARBA" id="ARBA00022692"/>
    </source>
</evidence>
<dbReference type="Gene3D" id="2.60.120.200">
    <property type="match status" value="1"/>
</dbReference>
<evidence type="ECO:0000256" key="16">
    <source>
        <dbReference type="ARBA" id="ARBA00022989"/>
    </source>
</evidence>
<name>A0A2C9U515_MANES</name>
<organism evidence="26 27">
    <name type="scientific">Manihot esculenta</name>
    <name type="common">Cassava</name>
    <name type="synonym">Jatropha manihot</name>
    <dbReference type="NCBI Taxonomy" id="3983"/>
    <lineage>
        <taxon>Eukaryota</taxon>
        <taxon>Viridiplantae</taxon>
        <taxon>Streptophyta</taxon>
        <taxon>Embryophyta</taxon>
        <taxon>Tracheophyta</taxon>
        <taxon>Spermatophyta</taxon>
        <taxon>Magnoliopsida</taxon>
        <taxon>eudicotyledons</taxon>
        <taxon>Gunneridae</taxon>
        <taxon>Pentapetalae</taxon>
        <taxon>rosids</taxon>
        <taxon>fabids</taxon>
        <taxon>Malpighiales</taxon>
        <taxon>Euphorbiaceae</taxon>
        <taxon>Crotonoideae</taxon>
        <taxon>Manihoteae</taxon>
        <taxon>Manihot</taxon>
    </lineage>
</organism>
<evidence type="ECO:0000256" key="11">
    <source>
        <dbReference type="ARBA" id="ARBA00022729"/>
    </source>
</evidence>
<evidence type="ECO:0000256" key="5">
    <source>
        <dbReference type="ARBA" id="ARBA00010217"/>
    </source>
</evidence>
<dbReference type="SMART" id="SM00220">
    <property type="entry name" value="S_TKc"/>
    <property type="match status" value="1"/>
</dbReference>
<evidence type="ECO:0000256" key="7">
    <source>
        <dbReference type="ARBA" id="ARBA00022475"/>
    </source>
</evidence>
<dbReference type="Pfam" id="PF00069">
    <property type="entry name" value="Pkinase"/>
    <property type="match status" value="1"/>
</dbReference>
<evidence type="ECO:0000256" key="8">
    <source>
        <dbReference type="ARBA" id="ARBA00022527"/>
    </source>
</evidence>
<dbReference type="EMBL" id="CM004403">
    <property type="protein sequence ID" value="OAY24820.1"/>
    <property type="molecule type" value="Genomic_DNA"/>
</dbReference>
<evidence type="ECO:0000256" key="2">
    <source>
        <dbReference type="ARBA" id="ARBA00004479"/>
    </source>
</evidence>
<feature type="transmembrane region" description="Helical" evidence="23">
    <location>
        <begin position="307"/>
        <end position="330"/>
    </location>
</feature>
<dbReference type="Pfam" id="PF00139">
    <property type="entry name" value="Lectin_legB"/>
    <property type="match status" value="1"/>
</dbReference>
<evidence type="ECO:0000256" key="22">
    <source>
        <dbReference type="PROSITE-ProRule" id="PRU10141"/>
    </source>
</evidence>
<keyword evidence="8" id="KW-0723">Serine/threonine-protein kinase</keyword>
<dbReference type="FunFam" id="1.10.510.10:FF:000108">
    <property type="entry name" value="L-type lectin-domain containing receptor kinase S.4"/>
    <property type="match status" value="1"/>
</dbReference>
<evidence type="ECO:0000256" key="14">
    <source>
        <dbReference type="ARBA" id="ARBA00022777"/>
    </source>
</evidence>
<dbReference type="PROSITE" id="PS00108">
    <property type="entry name" value="PROTEIN_KINASE_ST"/>
    <property type="match status" value="1"/>
</dbReference>
<protein>
    <recommendedName>
        <fullName evidence="6">non-specific serine/threonine protein kinase</fullName>
        <ecNumber evidence="6">2.7.11.1</ecNumber>
    </recommendedName>
</protein>
<keyword evidence="17 23" id="KW-0472">Membrane</keyword>
<dbReference type="PROSITE" id="PS51257">
    <property type="entry name" value="PROKAR_LIPOPROTEIN"/>
    <property type="match status" value="1"/>
</dbReference>
<evidence type="ECO:0000256" key="1">
    <source>
        <dbReference type="ARBA" id="ARBA00004236"/>
    </source>
</evidence>
<accession>A0A2C9U515</accession>
<dbReference type="Gramene" id="Manes.17G046200.1.v8.1">
    <property type="protein sequence ID" value="Manes.17G046200.1.v8.1.CDS"/>
    <property type="gene ID" value="Manes.17G046200.v8.1"/>
</dbReference>
<keyword evidence="16 23" id="KW-1133">Transmembrane helix</keyword>
<keyword evidence="13 22" id="KW-0547">Nucleotide-binding</keyword>
<dbReference type="InterPro" id="IPR013320">
    <property type="entry name" value="ConA-like_dom_sf"/>
</dbReference>
<evidence type="ECO:0000256" key="18">
    <source>
        <dbReference type="ARBA" id="ARBA00023170"/>
    </source>
</evidence>
<evidence type="ECO:0000256" key="23">
    <source>
        <dbReference type="SAM" id="Phobius"/>
    </source>
</evidence>
<evidence type="ECO:0000256" key="13">
    <source>
        <dbReference type="ARBA" id="ARBA00022741"/>
    </source>
</evidence>
<feature type="domain" description="Protein kinase" evidence="25">
    <location>
        <begin position="367"/>
        <end position="653"/>
    </location>
</feature>
<dbReference type="Proteomes" id="UP000091857">
    <property type="component" value="Chromosome 17"/>
</dbReference>
<dbReference type="Gene3D" id="1.10.510.10">
    <property type="entry name" value="Transferase(Phosphotransferase) domain 1"/>
    <property type="match status" value="1"/>
</dbReference>
<comment type="similarity">
    <text evidence="5">In the C-terminal section; belongs to the protein kinase superfamily. Ser/Thr protein kinase family.</text>
</comment>
<dbReference type="PROSITE" id="PS00107">
    <property type="entry name" value="PROTEIN_KINASE_ATP"/>
    <property type="match status" value="1"/>
</dbReference>
<keyword evidence="11 24" id="KW-0732">Signal</keyword>
<feature type="binding site" evidence="22">
    <location>
        <position position="395"/>
    </location>
    <ligand>
        <name>ATP</name>
        <dbReference type="ChEBI" id="CHEBI:30616"/>
    </ligand>
</feature>
<evidence type="ECO:0000256" key="4">
    <source>
        <dbReference type="ARBA" id="ARBA00008536"/>
    </source>
</evidence>
<keyword evidence="10 23" id="KW-0812">Transmembrane</keyword>
<evidence type="ECO:0000256" key="3">
    <source>
        <dbReference type="ARBA" id="ARBA00007606"/>
    </source>
</evidence>
<feature type="signal peptide" evidence="24">
    <location>
        <begin position="1"/>
        <end position="34"/>
    </location>
</feature>
<evidence type="ECO:0000256" key="6">
    <source>
        <dbReference type="ARBA" id="ARBA00012513"/>
    </source>
</evidence>
<comment type="similarity">
    <text evidence="4">In the N-terminal section; belongs to the leguminous lectin family.</text>
</comment>
<dbReference type="GO" id="GO:0005886">
    <property type="term" value="C:plasma membrane"/>
    <property type="evidence" value="ECO:0000318"/>
    <property type="project" value="GO_Central"/>
</dbReference>
<dbReference type="CDD" id="cd06899">
    <property type="entry name" value="lectin_legume_LecRK_Arcelin_ConA"/>
    <property type="match status" value="1"/>
</dbReference>
<sequence length="722" mass="80918">MSVYRLPEGSSGSKLAMKPPPLLLLFLLNMIVSCQPISAIDFVFNGFNSSSLLLYGNATIESNILSLTNRISFAVGRALYPSKIPTKAPNSSYVYPFSTSFIFAMAPYKNVLPGHGFVFIFAPFTGIDGTNSAQNLGLFNRTNDGKFSNHVFGVEFDVFANQEFNDINDNHVGIDLNSLTSKFAEDAGYWPDNEKGNSKFKELKLNNGENYQVWIDYADSVINITMAPVGMKRPSRPLLNVSLNLTDIFEEEMYIGFTSSTGRLIQSHKILAWSFSNSNFALSESLITTGLPSFVLPKDPVFKSKGFIAGATVASFLVIVLIALIALFYIRRKQRRARARADMEDWELEYWPHRITYQEIEAATKGFSEDNVIGVGGNGKVFKGVLPGGTEVAVKRISHENDGMREFLAEISSLGRLKHRSLVGLRGWCKREKGSFMLVYDYMENGSLDKRVFDCEDNKMLSCEERIRILKDVASGVLYLHEGWESKVLHRDIKASNVLLDKEMNGRLGDFGLARMHSHGQLPSTTRVVGTVGYLAPEVVRSGRASAQTDVFGFGVLILEVMCGRRPIEEGKPPLVELVWKSMMEEQLLSVFDPRLKARGGFDEDEVERVLHLGLLCTYPEPSSRPTMRQVLKILEGKNESNEAESEDIDAYLLQQMNSETMWMNYSESSGFSSHPTFEEIRKSKSSSMSFSWTNSVVEDFRSETRLGKQLPKWGQMRSNST</sequence>
<dbReference type="PROSITE" id="PS50011">
    <property type="entry name" value="PROTEIN_KINASE_DOM"/>
    <property type="match status" value="1"/>
</dbReference>
<evidence type="ECO:0000313" key="26">
    <source>
        <dbReference type="EMBL" id="OAY24820.1"/>
    </source>
</evidence>
<comment type="subcellular location">
    <subcellularLocation>
        <location evidence="1">Cell membrane</location>
    </subcellularLocation>
    <subcellularLocation>
        <location evidence="2">Membrane</location>
        <topology evidence="2">Single-pass type I membrane protein</topology>
    </subcellularLocation>
</comment>
<proteinExistence type="inferred from homology"/>
<dbReference type="GO" id="GO:0005524">
    <property type="term" value="F:ATP binding"/>
    <property type="evidence" value="ECO:0007669"/>
    <property type="project" value="UniProtKB-UniRule"/>
</dbReference>
<evidence type="ECO:0000256" key="19">
    <source>
        <dbReference type="ARBA" id="ARBA00023180"/>
    </source>
</evidence>
<keyword evidence="15 22" id="KW-0067">ATP-binding</keyword>
<dbReference type="InterPro" id="IPR000719">
    <property type="entry name" value="Prot_kinase_dom"/>
</dbReference>
<dbReference type="GO" id="GO:0004675">
    <property type="term" value="F:transmembrane receptor protein serine/threonine kinase activity"/>
    <property type="evidence" value="ECO:0000318"/>
    <property type="project" value="GO_Central"/>
</dbReference>
<dbReference type="PANTHER" id="PTHR27007">
    <property type="match status" value="1"/>
</dbReference>
<evidence type="ECO:0000259" key="25">
    <source>
        <dbReference type="PROSITE" id="PS50011"/>
    </source>
</evidence>
<keyword evidence="12" id="KW-0430">Lectin</keyword>
<evidence type="ECO:0000256" key="20">
    <source>
        <dbReference type="ARBA" id="ARBA00047899"/>
    </source>
</evidence>
<feature type="chain" id="PRO_5013356451" description="non-specific serine/threonine protein kinase" evidence="24">
    <location>
        <begin position="35"/>
        <end position="722"/>
    </location>
</feature>
<dbReference type="SUPFAM" id="SSF49899">
    <property type="entry name" value="Concanavalin A-like lectins/glucanases"/>
    <property type="match status" value="1"/>
</dbReference>
<keyword evidence="18" id="KW-0675">Receptor</keyword>
<dbReference type="InterPro" id="IPR017441">
    <property type="entry name" value="Protein_kinase_ATP_BS"/>
</dbReference>